<feature type="compositionally biased region" description="Basic and acidic residues" evidence="5">
    <location>
        <begin position="181"/>
        <end position="191"/>
    </location>
</feature>
<name>A0ABV8HNG4_9ACTN</name>
<keyword evidence="8" id="KW-1185">Reference proteome</keyword>
<dbReference type="Pfam" id="PF18085">
    <property type="entry name" value="Mak_N_cap"/>
    <property type="match status" value="1"/>
</dbReference>
<keyword evidence="4" id="KW-0067">ATP-binding</keyword>
<dbReference type="EMBL" id="JBHSBB010000013">
    <property type="protein sequence ID" value="MFC4033544.1"/>
    <property type="molecule type" value="Genomic_DNA"/>
</dbReference>
<keyword evidence="1" id="KW-0808">Transferase</keyword>
<evidence type="ECO:0000256" key="4">
    <source>
        <dbReference type="ARBA" id="ARBA00022840"/>
    </source>
</evidence>
<reference evidence="8" key="1">
    <citation type="journal article" date="2019" name="Int. J. Syst. Evol. Microbiol.">
        <title>The Global Catalogue of Microorganisms (GCM) 10K type strain sequencing project: providing services to taxonomists for standard genome sequencing and annotation.</title>
        <authorList>
            <consortium name="The Broad Institute Genomics Platform"/>
            <consortium name="The Broad Institute Genome Sequencing Center for Infectious Disease"/>
            <person name="Wu L."/>
            <person name="Ma J."/>
        </authorList>
    </citation>
    <scope>NUCLEOTIDE SEQUENCE [LARGE SCALE GENOMIC DNA]</scope>
    <source>
        <strain evidence="8">CGMCC 4.7237</strain>
    </source>
</reference>
<organism evidence="7 8">
    <name type="scientific">Streptomyces polygonati</name>
    <dbReference type="NCBI Taxonomy" id="1617087"/>
    <lineage>
        <taxon>Bacteria</taxon>
        <taxon>Bacillati</taxon>
        <taxon>Actinomycetota</taxon>
        <taxon>Actinomycetes</taxon>
        <taxon>Kitasatosporales</taxon>
        <taxon>Streptomycetaceae</taxon>
        <taxon>Streptomyces</taxon>
    </lineage>
</organism>
<evidence type="ECO:0000256" key="1">
    <source>
        <dbReference type="ARBA" id="ARBA00022679"/>
    </source>
</evidence>
<evidence type="ECO:0000313" key="8">
    <source>
        <dbReference type="Proteomes" id="UP001595765"/>
    </source>
</evidence>
<sequence length="235" mass="24520">MAVIHNTTLTPSKLELIAAWLPTRPWYLGTAEPELDKAGGFRLDDPEGAVGIEFMAVRDTSGTEPVTYLVPLTYRDAPLDGTEHALLGTTTHGVLGQRWVYDGANDPVLAAQLLALVVGEAEPQAQGVSDTPDPSVVGWSADPGHAAAGAGLSAVTDGPHGSDLLVQTPTGRLALRIPRVLRPEDPEHPENSESSGSSGSSGSSEEALGHVTANWRLPDGAQARGRFAVVRGAVE</sequence>
<evidence type="ECO:0000259" key="6">
    <source>
        <dbReference type="Pfam" id="PF18085"/>
    </source>
</evidence>
<evidence type="ECO:0000313" key="7">
    <source>
        <dbReference type="EMBL" id="MFC4033544.1"/>
    </source>
</evidence>
<comment type="caution">
    <text evidence="7">The sequence shown here is derived from an EMBL/GenBank/DDBJ whole genome shotgun (WGS) entry which is preliminary data.</text>
</comment>
<feature type="compositionally biased region" description="Low complexity" evidence="5">
    <location>
        <begin position="192"/>
        <end position="206"/>
    </location>
</feature>
<dbReference type="InterPro" id="IPR040999">
    <property type="entry name" value="Mak_N_cap"/>
</dbReference>
<keyword evidence="3" id="KW-0418">Kinase</keyword>
<proteinExistence type="predicted"/>
<dbReference type="RefSeq" id="WP_386430631.1">
    <property type="nucleotide sequence ID" value="NZ_JBHSBB010000013.1"/>
</dbReference>
<feature type="domain" description="Maltokinase N-terminal cap" evidence="6">
    <location>
        <begin position="20"/>
        <end position="106"/>
    </location>
</feature>
<keyword evidence="2" id="KW-0547">Nucleotide-binding</keyword>
<feature type="region of interest" description="Disordered" evidence="5">
    <location>
        <begin position="181"/>
        <end position="222"/>
    </location>
</feature>
<dbReference type="Proteomes" id="UP001595765">
    <property type="component" value="Unassembled WGS sequence"/>
</dbReference>
<evidence type="ECO:0000256" key="2">
    <source>
        <dbReference type="ARBA" id="ARBA00022741"/>
    </source>
</evidence>
<accession>A0ABV8HNG4</accession>
<evidence type="ECO:0000256" key="3">
    <source>
        <dbReference type="ARBA" id="ARBA00022777"/>
    </source>
</evidence>
<gene>
    <name evidence="7" type="ORF">ACFO3J_18955</name>
</gene>
<evidence type="ECO:0000256" key="5">
    <source>
        <dbReference type="SAM" id="MobiDB-lite"/>
    </source>
</evidence>
<protein>
    <submittedName>
        <fullName evidence="7">1,4-alpha-glucan branching protein</fullName>
    </submittedName>
</protein>